<dbReference type="InterPro" id="IPR009752">
    <property type="entry name" value="Phage_Mu_GpJ"/>
</dbReference>
<accession>A0A4R3I0I2</accession>
<organism evidence="1 2">
    <name type="scientific">Paucimonas lemoignei</name>
    <name type="common">Pseudomonas lemoignei</name>
    <dbReference type="NCBI Taxonomy" id="29443"/>
    <lineage>
        <taxon>Bacteria</taxon>
        <taxon>Pseudomonadati</taxon>
        <taxon>Pseudomonadota</taxon>
        <taxon>Betaproteobacteria</taxon>
        <taxon>Burkholderiales</taxon>
        <taxon>Burkholderiaceae</taxon>
        <taxon>Paucimonas</taxon>
    </lineage>
</organism>
<proteinExistence type="predicted"/>
<name>A0A4R3I0I2_PAULE</name>
<dbReference type="RefSeq" id="WP_132257554.1">
    <property type="nucleotide sequence ID" value="NZ_SLZQ01000002.1"/>
</dbReference>
<protein>
    <submittedName>
        <fullName evidence="1">Phage gp36-like protein</fullName>
    </submittedName>
</protein>
<sequence>MPYATVQDMIDEFGQREMLAIADLDGVGEINQARVENALSKASEQIDFSAGQRCSLPLVITSPSVATFLKQLCLDIARYRLTGSSGVTVTEEVRDRYKEADSKLEKIISGKIVLCELNAADGGDGGQGLQPGNLTAGEAYSEGADRIFTPGRMSDFMGSLK</sequence>
<dbReference type="AlphaFoldDB" id="A0A4R3I0I2"/>
<keyword evidence="2" id="KW-1185">Reference proteome</keyword>
<dbReference type="OrthoDB" id="9812088at2"/>
<comment type="caution">
    <text evidence="1">The sequence shown here is derived from an EMBL/GenBank/DDBJ whole genome shotgun (WGS) entry which is preliminary data.</text>
</comment>
<evidence type="ECO:0000313" key="2">
    <source>
        <dbReference type="Proteomes" id="UP000295382"/>
    </source>
</evidence>
<dbReference type="Pfam" id="PF07030">
    <property type="entry name" value="Phage_Mu_Gp36"/>
    <property type="match status" value="1"/>
</dbReference>
<reference evidence="1 2" key="1">
    <citation type="submission" date="2019-03" db="EMBL/GenBank/DDBJ databases">
        <title>Genomic Encyclopedia of Type Strains, Phase IV (KMG-IV): sequencing the most valuable type-strain genomes for metagenomic binning, comparative biology and taxonomic classification.</title>
        <authorList>
            <person name="Goeker M."/>
        </authorList>
    </citation>
    <scope>NUCLEOTIDE SEQUENCE [LARGE SCALE GENOMIC DNA]</scope>
    <source>
        <strain evidence="1 2">DSM 7445</strain>
    </source>
</reference>
<gene>
    <name evidence="1" type="ORF">EDC30_102222</name>
</gene>
<evidence type="ECO:0000313" key="1">
    <source>
        <dbReference type="EMBL" id="TCS38483.1"/>
    </source>
</evidence>
<dbReference type="EMBL" id="SLZQ01000002">
    <property type="protein sequence ID" value="TCS38483.1"/>
    <property type="molecule type" value="Genomic_DNA"/>
</dbReference>
<dbReference type="Proteomes" id="UP000295382">
    <property type="component" value="Unassembled WGS sequence"/>
</dbReference>